<sequence>MSLSIGIPNAAGITIGGKSAATIQALSDQTTDAANQALGTKESDSKQVRTGAVGLDKSAQASTEAGGADNASVAEKVLLKRLKELQEQLREQQQQLAAAQSASYPTPEAKATVVMAIQGQMADTTAAILETANSLYKEMAKGSSTGSVVNTTA</sequence>
<dbReference type="RefSeq" id="WP_033061814.1">
    <property type="nucleotide sequence ID" value="NZ_AZQQ01000109.1"/>
</dbReference>
<evidence type="ECO:0000256" key="1">
    <source>
        <dbReference type="SAM" id="MobiDB-lite"/>
    </source>
</evidence>
<protein>
    <submittedName>
        <fullName evidence="2">Uncharacterized protein</fullName>
    </submittedName>
</protein>
<proteinExistence type="predicted"/>
<name>A0A059KTP4_9PSED</name>
<organism evidence="2 3">
    <name type="scientific">Pseudomonas mandelii PD30</name>
    <dbReference type="NCBI Taxonomy" id="1419583"/>
    <lineage>
        <taxon>Bacteria</taxon>
        <taxon>Pseudomonadati</taxon>
        <taxon>Pseudomonadota</taxon>
        <taxon>Gammaproteobacteria</taxon>
        <taxon>Pseudomonadales</taxon>
        <taxon>Pseudomonadaceae</taxon>
        <taxon>Pseudomonas</taxon>
    </lineage>
</organism>
<dbReference type="EMBL" id="AZQQ01000109">
    <property type="protein sequence ID" value="KDD65376.1"/>
    <property type="molecule type" value="Genomic_DNA"/>
</dbReference>
<dbReference type="Proteomes" id="UP000026739">
    <property type="component" value="Unassembled WGS sequence"/>
</dbReference>
<feature type="region of interest" description="Disordered" evidence="1">
    <location>
        <begin position="36"/>
        <end position="70"/>
    </location>
</feature>
<evidence type="ECO:0000313" key="3">
    <source>
        <dbReference type="Proteomes" id="UP000026739"/>
    </source>
</evidence>
<accession>A0A059KTP4</accession>
<dbReference type="eggNOG" id="ENOG5031U6D">
    <property type="taxonomic scope" value="Bacteria"/>
</dbReference>
<comment type="caution">
    <text evidence="2">The sequence shown here is derived from an EMBL/GenBank/DDBJ whole genome shotgun (WGS) entry which is preliminary data.</text>
</comment>
<evidence type="ECO:0000313" key="2">
    <source>
        <dbReference type="EMBL" id="KDD65376.1"/>
    </source>
</evidence>
<gene>
    <name evidence="2" type="ORF">V466_29405</name>
</gene>
<dbReference type="AlphaFoldDB" id="A0A059KTP4"/>
<reference evidence="2 3" key="1">
    <citation type="submission" date="2013-12" db="EMBL/GenBank/DDBJ databases">
        <authorList>
            <person name="Formusa P.A."/>
            <person name="Habash M."/>
            <person name="Lee H."/>
            <person name="Trevors J.T."/>
        </authorList>
    </citation>
    <scope>NUCLEOTIDE SEQUENCE [LARGE SCALE GENOMIC DNA]</scope>
    <source>
        <strain evidence="2 3">PD30</strain>
    </source>
</reference>